<proteinExistence type="inferred from homology"/>
<gene>
    <name evidence="15" type="ORF">AB205_0053710</name>
</gene>
<dbReference type="GO" id="GO:0002682">
    <property type="term" value="P:regulation of immune system process"/>
    <property type="evidence" value="ECO:0007669"/>
    <property type="project" value="TreeGrafter"/>
</dbReference>
<evidence type="ECO:0000256" key="9">
    <source>
        <dbReference type="ARBA" id="ARBA00023125"/>
    </source>
</evidence>
<feature type="compositionally biased region" description="Basic and acidic residues" evidence="13">
    <location>
        <begin position="36"/>
        <end position="47"/>
    </location>
</feature>
<name>A0A2G9QBH1_AQUCT</name>
<dbReference type="GO" id="GO:0001817">
    <property type="term" value="P:regulation of cytokine production"/>
    <property type="evidence" value="ECO:0007669"/>
    <property type="project" value="TreeGrafter"/>
</dbReference>
<protein>
    <recommendedName>
        <fullName evidence="14">C2H2-type domain-containing protein</fullName>
    </recommendedName>
</protein>
<dbReference type="GO" id="GO:0001227">
    <property type="term" value="F:DNA-binding transcription repressor activity, RNA polymerase II-specific"/>
    <property type="evidence" value="ECO:0007669"/>
    <property type="project" value="TreeGrafter"/>
</dbReference>
<feature type="region of interest" description="Disordered" evidence="13">
    <location>
        <begin position="65"/>
        <end position="107"/>
    </location>
</feature>
<dbReference type="PANTHER" id="PTHR24399:SF23">
    <property type="entry name" value="C2H2-TYPE DOMAIN-CONTAINING PROTEIN"/>
    <property type="match status" value="1"/>
</dbReference>
<dbReference type="EMBL" id="KZ043879">
    <property type="protein sequence ID" value="PIO12947.1"/>
    <property type="molecule type" value="Genomic_DNA"/>
</dbReference>
<dbReference type="SUPFAM" id="SSF57667">
    <property type="entry name" value="beta-beta-alpha zinc fingers"/>
    <property type="match status" value="4"/>
</dbReference>
<keyword evidence="11" id="KW-0539">Nucleus</keyword>
<keyword evidence="5" id="KW-0677">Repeat</keyword>
<organism evidence="15 16">
    <name type="scientific">Aquarana catesbeiana</name>
    <name type="common">American bullfrog</name>
    <name type="synonym">Rana catesbeiana</name>
    <dbReference type="NCBI Taxonomy" id="8400"/>
    <lineage>
        <taxon>Eukaryota</taxon>
        <taxon>Metazoa</taxon>
        <taxon>Chordata</taxon>
        <taxon>Craniata</taxon>
        <taxon>Vertebrata</taxon>
        <taxon>Euteleostomi</taxon>
        <taxon>Amphibia</taxon>
        <taxon>Batrachia</taxon>
        <taxon>Anura</taxon>
        <taxon>Neobatrachia</taxon>
        <taxon>Ranoidea</taxon>
        <taxon>Ranidae</taxon>
        <taxon>Aquarana</taxon>
    </lineage>
</organism>
<evidence type="ECO:0000256" key="11">
    <source>
        <dbReference type="ARBA" id="ARBA00023242"/>
    </source>
</evidence>
<comment type="function">
    <text evidence="1">May be involved in transcriptional regulation.</text>
</comment>
<evidence type="ECO:0000256" key="13">
    <source>
        <dbReference type="SAM" id="MobiDB-lite"/>
    </source>
</evidence>
<keyword evidence="9" id="KW-0238">DNA-binding</keyword>
<evidence type="ECO:0000259" key="14">
    <source>
        <dbReference type="PROSITE" id="PS50157"/>
    </source>
</evidence>
<evidence type="ECO:0000313" key="15">
    <source>
        <dbReference type="EMBL" id="PIO12947.1"/>
    </source>
</evidence>
<accession>A0A2G9QBH1</accession>
<feature type="non-terminal residue" evidence="15">
    <location>
        <position position="628"/>
    </location>
</feature>
<dbReference type="FunFam" id="3.30.160.60:FF:000646">
    <property type="entry name" value="Myeloid zinc finger 1"/>
    <property type="match status" value="1"/>
</dbReference>
<dbReference type="GO" id="GO:0005654">
    <property type="term" value="C:nucleoplasm"/>
    <property type="evidence" value="ECO:0007669"/>
    <property type="project" value="TreeGrafter"/>
</dbReference>
<keyword evidence="7" id="KW-0862">Zinc</keyword>
<dbReference type="FunFam" id="3.30.160.60:FF:000100">
    <property type="entry name" value="Zinc finger 45-like"/>
    <property type="match status" value="2"/>
</dbReference>
<evidence type="ECO:0000256" key="8">
    <source>
        <dbReference type="ARBA" id="ARBA00023015"/>
    </source>
</evidence>
<dbReference type="PROSITE" id="PS00028">
    <property type="entry name" value="ZINC_FINGER_C2H2_1"/>
    <property type="match status" value="6"/>
</dbReference>
<comment type="subcellular location">
    <subcellularLocation>
        <location evidence="2">Nucleus</location>
    </subcellularLocation>
</comment>
<feature type="region of interest" description="Disordered" evidence="13">
    <location>
        <begin position="144"/>
        <end position="176"/>
    </location>
</feature>
<keyword evidence="6 12" id="KW-0863">Zinc-finger</keyword>
<evidence type="ECO:0000256" key="2">
    <source>
        <dbReference type="ARBA" id="ARBA00004123"/>
    </source>
</evidence>
<keyword evidence="16" id="KW-1185">Reference proteome</keyword>
<dbReference type="FunFam" id="3.30.160.60:FF:000358">
    <property type="entry name" value="zinc finger protein 24"/>
    <property type="match status" value="1"/>
</dbReference>
<dbReference type="PANTHER" id="PTHR24399">
    <property type="entry name" value="ZINC FINGER AND BTB DOMAIN-CONTAINING"/>
    <property type="match status" value="1"/>
</dbReference>
<evidence type="ECO:0000256" key="3">
    <source>
        <dbReference type="ARBA" id="ARBA00006991"/>
    </source>
</evidence>
<comment type="similarity">
    <text evidence="3">Belongs to the krueppel C2H2-type zinc-finger protein family.</text>
</comment>
<dbReference type="InterPro" id="IPR013087">
    <property type="entry name" value="Znf_C2H2_type"/>
</dbReference>
<feature type="domain" description="C2H2-type" evidence="14">
    <location>
        <begin position="475"/>
        <end position="502"/>
    </location>
</feature>
<keyword evidence="4" id="KW-0479">Metal-binding</keyword>
<dbReference type="OrthoDB" id="10027876at2759"/>
<feature type="domain" description="C2H2-type" evidence="14">
    <location>
        <begin position="531"/>
        <end position="558"/>
    </location>
</feature>
<evidence type="ECO:0000313" key="16">
    <source>
        <dbReference type="Proteomes" id="UP000228934"/>
    </source>
</evidence>
<dbReference type="SMART" id="SM00355">
    <property type="entry name" value="ZnF_C2H2"/>
    <property type="match status" value="6"/>
</dbReference>
<dbReference type="FunFam" id="3.30.160.60:FF:002343">
    <property type="entry name" value="Zinc finger protein 33A"/>
    <property type="match status" value="1"/>
</dbReference>
<feature type="domain" description="C2H2-type" evidence="14">
    <location>
        <begin position="387"/>
        <end position="414"/>
    </location>
</feature>
<dbReference type="Proteomes" id="UP000228934">
    <property type="component" value="Unassembled WGS sequence"/>
</dbReference>
<feature type="domain" description="C2H2-type" evidence="14">
    <location>
        <begin position="447"/>
        <end position="474"/>
    </location>
</feature>
<dbReference type="GO" id="GO:0008270">
    <property type="term" value="F:zinc ion binding"/>
    <property type="evidence" value="ECO:0007669"/>
    <property type="project" value="UniProtKB-KW"/>
</dbReference>
<feature type="non-terminal residue" evidence="15">
    <location>
        <position position="1"/>
    </location>
</feature>
<feature type="domain" description="C2H2-type" evidence="14">
    <location>
        <begin position="559"/>
        <end position="586"/>
    </location>
</feature>
<evidence type="ECO:0000256" key="10">
    <source>
        <dbReference type="ARBA" id="ARBA00023163"/>
    </source>
</evidence>
<sequence length="628" mass="71665">GSSNGNPPERCPRPLYSRDSTQEGHTIPHHHQSGNLRDDNIVPKKEYNEEDVEYGVMKEFSVGRKVMMEPPNTRNPPERCPRPLYSGDSSQESHTIPHHHQSGNLRYSKVVVKEEIKEEEDEDGILEESKIPKGHKDLYQDTMVESSSYRNPPERCPSIPRHDQKDMMEPPNNRNPPERCPLLLYSTQEGHSIPHHHQNGNLWDYNYIDVKEEYKEEEEYGMMKELSEGPKVLYKDIMMETPNTMNPPERCPHPLYSWDSTQEGHTIPHHHQGEDLMNMKVEGEVEETYVRDDQQYTEEAGMTRTFIEEDTSTEISTGQAMEKPSKDCPILWRIRDQDITGDCGGEKTMISTMDGGLHSVDRPWNPSDSEQPRTVRDGAGIQGEETFSCPECGGSFSSEFSLSFHQRSHTGVNLHSCPDVDGPSYSSYPEEPQTVRDGAVLPTEKRFSCTECGKSFHFKFNLDEHKRSHTNKKPHSCPECGKCFLRKFHLSTHQKSHAVQKPFSCPECGKYFVLKLQLDAHQLSHMEKKSYSCPECGKCFSLKSSLRRHQKLHTGEKPYSCSECGKCFSRKLELVAHQRCHTGENPYSCPAPHSVDGPSYSSYPEEPQTVRDGAVLPTDKRFSCTECG</sequence>
<dbReference type="Gene3D" id="3.30.160.60">
    <property type="entry name" value="Classic Zinc Finger"/>
    <property type="match status" value="6"/>
</dbReference>
<feature type="region of interest" description="Disordered" evidence="13">
    <location>
        <begin position="1"/>
        <end position="52"/>
    </location>
</feature>
<evidence type="ECO:0000256" key="4">
    <source>
        <dbReference type="ARBA" id="ARBA00022723"/>
    </source>
</evidence>
<dbReference type="GO" id="GO:0000978">
    <property type="term" value="F:RNA polymerase II cis-regulatory region sequence-specific DNA binding"/>
    <property type="evidence" value="ECO:0007669"/>
    <property type="project" value="TreeGrafter"/>
</dbReference>
<evidence type="ECO:0000256" key="7">
    <source>
        <dbReference type="ARBA" id="ARBA00022833"/>
    </source>
</evidence>
<feature type="domain" description="C2H2-type" evidence="14">
    <location>
        <begin position="503"/>
        <end position="530"/>
    </location>
</feature>
<dbReference type="InterPro" id="IPR036236">
    <property type="entry name" value="Znf_C2H2_sf"/>
</dbReference>
<reference evidence="16" key="1">
    <citation type="journal article" date="2017" name="Nat. Commun.">
        <title>The North American bullfrog draft genome provides insight into hormonal regulation of long noncoding RNA.</title>
        <authorList>
            <person name="Hammond S.A."/>
            <person name="Warren R.L."/>
            <person name="Vandervalk B.P."/>
            <person name="Kucuk E."/>
            <person name="Khan H."/>
            <person name="Gibb E.A."/>
            <person name="Pandoh P."/>
            <person name="Kirk H."/>
            <person name="Zhao Y."/>
            <person name="Jones M."/>
            <person name="Mungall A.J."/>
            <person name="Coope R."/>
            <person name="Pleasance S."/>
            <person name="Moore R.A."/>
            <person name="Holt R.A."/>
            <person name="Round J.M."/>
            <person name="Ohora S."/>
            <person name="Walle B.V."/>
            <person name="Veldhoen N."/>
            <person name="Helbing C.C."/>
            <person name="Birol I."/>
        </authorList>
    </citation>
    <scope>NUCLEOTIDE SEQUENCE [LARGE SCALE GENOMIC DNA]</scope>
</reference>
<evidence type="ECO:0000256" key="1">
    <source>
        <dbReference type="ARBA" id="ARBA00003767"/>
    </source>
</evidence>
<dbReference type="Pfam" id="PF00096">
    <property type="entry name" value="zf-C2H2"/>
    <property type="match status" value="4"/>
</dbReference>
<evidence type="ECO:0000256" key="12">
    <source>
        <dbReference type="PROSITE-ProRule" id="PRU00042"/>
    </source>
</evidence>
<keyword evidence="8" id="KW-0805">Transcription regulation</keyword>
<keyword evidence="10" id="KW-0804">Transcription</keyword>
<evidence type="ECO:0000256" key="5">
    <source>
        <dbReference type="ARBA" id="ARBA00022737"/>
    </source>
</evidence>
<evidence type="ECO:0000256" key="6">
    <source>
        <dbReference type="ARBA" id="ARBA00022771"/>
    </source>
</evidence>
<dbReference type="PROSITE" id="PS50157">
    <property type="entry name" value="ZINC_FINGER_C2H2_2"/>
    <property type="match status" value="6"/>
</dbReference>
<dbReference type="FunFam" id="3.30.160.60:FF:000624">
    <property type="entry name" value="zinc finger protein 697"/>
    <property type="match status" value="1"/>
</dbReference>
<dbReference type="AlphaFoldDB" id="A0A2G9QBH1"/>